<keyword evidence="1" id="KW-1185">Reference proteome</keyword>
<dbReference type="Proteomes" id="UP000515135">
    <property type="component" value="Unplaced"/>
</dbReference>
<reference evidence="2" key="1">
    <citation type="submission" date="2025-08" db="UniProtKB">
        <authorList>
            <consortium name="RefSeq"/>
        </authorList>
    </citation>
    <scope>IDENTIFICATION</scope>
    <source>
        <tissue evidence="2">Gonad</tissue>
    </source>
</reference>
<dbReference type="RefSeq" id="XP_019638414.1">
    <property type="nucleotide sequence ID" value="XM_019782855.1"/>
</dbReference>
<accession>A0A6P4ZWN1</accession>
<gene>
    <name evidence="2" type="primary">LOC109480625</name>
</gene>
<protein>
    <submittedName>
        <fullName evidence="2">Uncharacterized protein LOC109480625 isoform X1</fullName>
    </submittedName>
</protein>
<organism evidence="1 2">
    <name type="scientific">Branchiostoma belcheri</name>
    <name type="common">Amphioxus</name>
    <dbReference type="NCBI Taxonomy" id="7741"/>
    <lineage>
        <taxon>Eukaryota</taxon>
        <taxon>Metazoa</taxon>
        <taxon>Chordata</taxon>
        <taxon>Cephalochordata</taxon>
        <taxon>Leptocardii</taxon>
        <taxon>Amphioxiformes</taxon>
        <taxon>Branchiostomatidae</taxon>
        <taxon>Branchiostoma</taxon>
    </lineage>
</organism>
<proteinExistence type="predicted"/>
<dbReference type="GeneID" id="109480625"/>
<sequence length="145" mass="15746">MRILCQILRLPERDIQQAMEDLSCSGPPGLIVLENQEFPMLPDAGQLGQEQAIGAVHVFSPASEQLIVTEQGHPLQFLWEVAARTGLIREVCLSTSWIPASPSGTMCPDALQIPTTRLLCRVMQGLGPGLPSRLWPQQKAPDGPG</sequence>
<name>A0A6P4ZWN1_BRABE</name>
<evidence type="ECO:0000313" key="1">
    <source>
        <dbReference type="Proteomes" id="UP000515135"/>
    </source>
</evidence>
<dbReference type="KEGG" id="bbel:109480625"/>
<dbReference type="AlphaFoldDB" id="A0A6P4ZWN1"/>
<evidence type="ECO:0000313" key="2">
    <source>
        <dbReference type="RefSeq" id="XP_019638414.1"/>
    </source>
</evidence>